<evidence type="ECO:0000256" key="1">
    <source>
        <dbReference type="ARBA" id="ARBA00009437"/>
    </source>
</evidence>
<keyword evidence="4" id="KW-0804">Transcription</keyword>
<gene>
    <name evidence="6" type="ORF">DD235_12845</name>
</gene>
<dbReference type="RefSeq" id="WP_109062549.1">
    <property type="nucleotide sequence ID" value="NZ_QETA01000005.1"/>
</dbReference>
<keyword evidence="7" id="KW-1185">Reference proteome</keyword>
<dbReference type="Gene3D" id="3.40.190.290">
    <property type="match status" value="1"/>
</dbReference>
<feature type="domain" description="HTH lysR-type" evidence="5">
    <location>
        <begin position="3"/>
        <end position="60"/>
    </location>
</feature>
<comment type="similarity">
    <text evidence="1">Belongs to the LysR transcriptional regulatory family.</text>
</comment>
<keyword evidence="3" id="KW-0238">DNA-binding</keyword>
<accession>A0A2V1K0Z7</accession>
<evidence type="ECO:0000313" key="6">
    <source>
        <dbReference type="EMBL" id="PWF22309.1"/>
    </source>
</evidence>
<evidence type="ECO:0000256" key="2">
    <source>
        <dbReference type="ARBA" id="ARBA00023015"/>
    </source>
</evidence>
<evidence type="ECO:0000256" key="4">
    <source>
        <dbReference type="ARBA" id="ARBA00023163"/>
    </source>
</evidence>
<organism evidence="6 7">
    <name type="scientific">Corticimicrobacter populi</name>
    <dbReference type="NCBI Taxonomy" id="2175229"/>
    <lineage>
        <taxon>Bacteria</taxon>
        <taxon>Pseudomonadati</taxon>
        <taxon>Pseudomonadota</taxon>
        <taxon>Betaproteobacteria</taxon>
        <taxon>Burkholderiales</taxon>
        <taxon>Alcaligenaceae</taxon>
        <taxon>Corticimicrobacter</taxon>
    </lineage>
</organism>
<dbReference type="InterPro" id="IPR000847">
    <property type="entry name" value="LysR_HTH_N"/>
</dbReference>
<keyword evidence="2" id="KW-0805">Transcription regulation</keyword>
<reference evidence="7" key="1">
    <citation type="submission" date="2018-05" db="EMBL/GenBank/DDBJ databases">
        <authorList>
            <person name="Li Y."/>
        </authorList>
    </citation>
    <scope>NUCLEOTIDE SEQUENCE [LARGE SCALE GENOMIC DNA]</scope>
    <source>
        <strain evidence="7">3d-2-2</strain>
    </source>
</reference>
<dbReference type="PROSITE" id="PS50931">
    <property type="entry name" value="HTH_LYSR"/>
    <property type="match status" value="1"/>
</dbReference>
<dbReference type="GO" id="GO:0003700">
    <property type="term" value="F:DNA-binding transcription factor activity"/>
    <property type="evidence" value="ECO:0007669"/>
    <property type="project" value="InterPro"/>
</dbReference>
<dbReference type="SUPFAM" id="SSF53850">
    <property type="entry name" value="Periplasmic binding protein-like II"/>
    <property type="match status" value="1"/>
</dbReference>
<comment type="caution">
    <text evidence="6">The sequence shown here is derived from an EMBL/GenBank/DDBJ whole genome shotgun (WGS) entry which is preliminary data.</text>
</comment>
<dbReference type="InterPro" id="IPR050950">
    <property type="entry name" value="HTH-type_LysR_regulators"/>
</dbReference>
<dbReference type="SUPFAM" id="SSF46785">
    <property type="entry name" value="Winged helix' DNA-binding domain"/>
    <property type="match status" value="1"/>
</dbReference>
<evidence type="ECO:0000256" key="3">
    <source>
        <dbReference type="ARBA" id="ARBA00023125"/>
    </source>
</evidence>
<evidence type="ECO:0000259" key="5">
    <source>
        <dbReference type="PROSITE" id="PS50931"/>
    </source>
</evidence>
<evidence type="ECO:0000313" key="7">
    <source>
        <dbReference type="Proteomes" id="UP000245212"/>
    </source>
</evidence>
<dbReference type="CDD" id="cd08421">
    <property type="entry name" value="PBP2_LTTR_like_1"/>
    <property type="match status" value="1"/>
</dbReference>
<proteinExistence type="inferred from homology"/>
<dbReference type="Pfam" id="PF00126">
    <property type="entry name" value="HTH_1"/>
    <property type="match status" value="1"/>
</dbReference>
<dbReference type="PANTHER" id="PTHR30419">
    <property type="entry name" value="HTH-TYPE TRANSCRIPTIONAL REGULATOR YBHD"/>
    <property type="match status" value="1"/>
</dbReference>
<dbReference type="InterPro" id="IPR036390">
    <property type="entry name" value="WH_DNA-bd_sf"/>
</dbReference>
<dbReference type="AlphaFoldDB" id="A0A2V1K0Z7"/>
<dbReference type="PANTHER" id="PTHR30419:SF2">
    <property type="entry name" value="LYSR FAMILY TRANSCRIPTIONAL REGULATOR"/>
    <property type="match status" value="1"/>
</dbReference>
<dbReference type="EMBL" id="QETA01000005">
    <property type="protein sequence ID" value="PWF22309.1"/>
    <property type="molecule type" value="Genomic_DNA"/>
</dbReference>
<dbReference type="GO" id="GO:0003677">
    <property type="term" value="F:DNA binding"/>
    <property type="evidence" value="ECO:0007669"/>
    <property type="project" value="UniProtKB-KW"/>
</dbReference>
<dbReference type="Proteomes" id="UP000245212">
    <property type="component" value="Unassembled WGS sequence"/>
</dbReference>
<dbReference type="InterPro" id="IPR036388">
    <property type="entry name" value="WH-like_DNA-bd_sf"/>
</dbReference>
<name>A0A2V1K0Z7_9BURK</name>
<dbReference type="Pfam" id="PF03466">
    <property type="entry name" value="LysR_substrate"/>
    <property type="match status" value="1"/>
</dbReference>
<dbReference type="InterPro" id="IPR005119">
    <property type="entry name" value="LysR_subst-bd"/>
</dbReference>
<dbReference type="GO" id="GO:0005829">
    <property type="term" value="C:cytosol"/>
    <property type="evidence" value="ECO:0007669"/>
    <property type="project" value="TreeGrafter"/>
</dbReference>
<dbReference type="Gene3D" id="1.10.10.10">
    <property type="entry name" value="Winged helix-like DNA-binding domain superfamily/Winged helix DNA-binding domain"/>
    <property type="match status" value="1"/>
</dbReference>
<protein>
    <submittedName>
        <fullName evidence="6">LysR family transcriptional regulator</fullName>
    </submittedName>
</protein>
<sequence>MNIDLTDLRLFLHIDEAGSITAGAQRACMTLASASERVRGMEASVGAALLLRGRRGVMPTEAGRALLHHAREVIRQMDLLADDLGEYGEGRKGMVRVLCNTSALSEHLPVMLSRFLATHPGISVDLEERASHEIAAAVRSQACDLGVLSDLVDLSGLSVWPIAPDPLTLVVPAGHDWAARTSVSLHEVMAAEFVGLAGESALQRHIVRQARMLGGALRFRLRVGSLDMVCRMVGQGIGVGIVPKAVAQRCRRTAGIRCVRLVDAWADRSLVLCARDLSILPLYVRQLAEVVAPGSARS</sequence>